<feature type="transmembrane region" description="Helical" evidence="10">
    <location>
        <begin position="292"/>
        <end position="315"/>
    </location>
</feature>
<dbReference type="AlphaFoldDB" id="A0A9E7JCE5"/>
<dbReference type="PRINTS" id="PR00171">
    <property type="entry name" value="SUGRTRNSPORT"/>
</dbReference>
<protein>
    <submittedName>
        <fullName evidence="11">Sugar transporter</fullName>
    </submittedName>
</protein>
<dbReference type="SUPFAM" id="SSF103473">
    <property type="entry name" value="MFS general substrate transporter"/>
    <property type="match status" value="1"/>
</dbReference>
<dbReference type="Gene3D" id="1.20.1250.20">
    <property type="entry name" value="MFS general substrate transporter like domains"/>
    <property type="match status" value="1"/>
</dbReference>
<accession>A0A9E7JCE5</accession>
<evidence type="ECO:0000256" key="6">
    <source>
        <dbReference type="ARBA" id="ARBA00022847"/>
    </source>
</evidence>
<keyword evidence="6" id="KW-0769">Symport</keyword>
<gene>
    <name evidence="11" type="ORF">MUK42_08228</name>
</gene>
<evidence type="ECO:0000256" key="5">
    <source>
        <dbReference type="ARBA" id="ARBA00022692"/>
    </source>
</evidence>
<dbReference type="PANTHER" id="PTHR23500:SF10">
    <property type="entry name" value="SUGAR TRANSPORT PROTEIN MST8"/>
    <property type="match status" value="1"/>
</dbReference>
<evidence type="ECO:0000256" key="3">
    <source>
        <dbReference type="ARBA" id="ARBA00022448"/>
    </source>
</evidence>
<feature type="transmembrane region" description="Helical" evidence="10">
    <location>
        <begin position="358"/>
        <end position="383"/>
    </location>
</feature>
<feature type="transmembrane region" description="Helical" evidence="10">
    <location>
        <begin position="182"/>
        <end position="204"/>
    </location>
</feature>
<feature type="transmembrane region" description="Helical" evidence="10">
    <location>
        <begin position="152"/>
        <end position="170"/>
    </location>
</feature>
<feature type="transmembrane region" description="Helical" evidence="10">
    <location>
        <begin position="64"/>
        <end position="82"/>
    </location>
</feature>
<feature type="transmembrane region" description="Helical" evidence="10">
    <location>
        <begin position="322"/>
        <end position="346"/>
    </location>
</feature>
<keyword evidence="7 10" id="KW-1133">Transmembrane helix</keyword>
<feature type="transmembrane region" description="Helical" evidence="10">
    <location>
        <begin position="395"/>
        <end position="416"/>
    </location>
</feature>
<keyword evidence="12" id="KW-1185">Reference proteome</keyword>
<comment type="similarity">
    <text evidence="2 9">Belongs to the major facilitator superfamily. Sugar transporter (TC 2.A.1.1) family.</text>
</comment>
<evidence type="ECO:0000256" key="7">
    <source>
        <dbReference type="ARBA" id="ARBA00022989"/>
    </source>
</evidence>
<dbReference type="OrthoDB" id="5296287at2759"/>
<proteinExistence type="inferred from homology"/>
<feature type="transmembrane region" description="Helical" evidence="10">
    <location>
        <begin position="118"/>
        <end position="140"/>
    </location>
</feature>
<comment type="subcellular location">
    <subcellularLocation>
        <location evidence="1">Membrane</location>
        <topology evidence="1">Multi-pass membrane protein</topology>
    </subcellularLocation>
</comment>
<evidence type="ECO:0000313" key="12">
    <source>
        <dbReference type="Proteomes" id="UP001055439"/>
    </source>
</evidence>
<keyword evidence="3 9" id="KW-0813">Transport</keyword>
<dbReference type="EMBL" id="CP097502">
    <property type="protein sequence ID" value="URD75392.1"/>
    <property type="molecule type" value="Genomic_DNA"/>
</dbReference>
<dbReference type="InterPro" id="IPR036259">
    <property type="entry name" value="MFS_trans_sf"/>
</dbReference>
<dbReference type="InterPro" id="IPR003663">
    <property type="entry name" value="Sugar/inositol_transpt"/>
</dbReference>
<feature type="transmembrane region" description="Helical" evidence="10">
    <location>
        <begin position="94"/>
        <end position="112"/>
    </location>
</feature>
<feature type="transmembrane region" description="Helical" evidence="10">
    <location>
        <begin position="257"/>
        <end position="280"/>
    </location>
</feature>
<keyword evidence="8 10" id="KW-0472">Membrane</keyword>
<organism evidence="11 12">
    <name type="scientific">Musa troglodytarum</name>
    <name type="common">fe'i banana</name>
    <dbReference type="NCBI Taxonomy" id="320322"/>
    <lineage>
        <taxon>Eukaryota</taxon>
        <taxon>Viridiplantae</taxon>
        <taxon>Streptophyta</taxon>
        <taxon>Embryophyta</taxon>
        <taxon>Tracheophyta</taxon>
        <taxon>Spermatophyta</taxon>
        <taxon>Magnoliopsida</taxon>
        <taxon>Liliopsida</taxon>
        <taxon>Zingiberales</taxon>
        <taxon>Musaceae</taxon>
        <taxon>Musa</taxon>
    </lineage>
</organism>
<dbReference type="GO" id="GO:0016020">
    <property type="term" value="C:membrane"/>
    <property type="evidence" value="ECO:0007669"/>
    <property type="project" value="UniProtKB-SubCell"/>
</dbReference>
<keyword evidence="5 10" id="KW-0812">Transmembrane</keyword>
<keyword evidence="4 11" id="KW-0762">Sugar transport</keyword>
<dbReference type="GO" id="GO:0015145">
    <property type="term" value="F:monosaccharide transmembrane transporter activity"/>
    <property type="evidence" value="ECO:0007669"/>
    <property type="project" value="InterPro"/>
</dbReference>
<evidence type="ECO:0000256" key="1">
    <source>
        <dbReference type="ARBA" id="ARBA00004141"/>
    </source>
</evidence>
<dbReference type="FunFam" id="1.20.1250.20:FF:000002">
    <property type="entry name" value="Sugar transport protein 13"/>
    <property type="match status" value="1"/>
</dbReference>
<reference evidence="11" key="1">
    <citation type="submission" date="2022-05" db="EMBL/GenBank/DDBJ databases">
        <title>The Musa troglodytarum L. genome provides insights into the mechanism of non-climacteric behaviour and enrichment of carotenoids.</title>
        <authorList>
            <person name="Wang J."/>
        </authorList>
    </citation>
    <scope>NUCLEOTIDE SEQUENCE</scope>
    <source>
        <tissue evidence="11">Leaf</tissue>
    </source>
</reference>
<dbReference type="PROSITE" id="PS00217">
    <property type="entry name" value="SUGAR_TRANSPORT_2"/>
    <property type="match status" value="1"/>
</dbReference>
<evidence type="ECO:0000256" key="9">
    <source>
        <dbReference type="RuleBase" id="RU003346"/>
    </source>
</evidence>
<evidence type="ECO:0000313" key="11">
    <source>
        <dbReference type="EMBL" id="URD75392.1"/>
    </source>
</evidence>
<dbReference type="Proteomes" id="UP001055439">
    <property type="component" value="Chromosome 1"/>
</dbReference>
<name>A0A9E7JCE5_9LILI</name>
<dbReference type="InterPro" id="IPR044778">
    <property type="entry name" value="MFS_STP/MST-like_plant"/>
</dbReference>
<dbReference type="NCBIfam" id="TIGR00879">
    <property type="entry name" value="SP"/>
    <property type="match status" value="1"/>
</dbReference>
<dbReference type="CDD" id="cd17361">
    <property type="entry name" value="MFS_STP"/>
    <property type="match status" value="1"/>
</dbReference>
<evidence type="ECO:0000256" key="2">
    <source>
        <dbReference type="ARBA" id="ARBA00010992"/>
    </source>
</evidence>
<sequence>MTPFVFFTCLVASSGGLIFGYDIGISGGVTAMDSFLEKFFPAVYRKQKQETVTNQYCKFDSQTLTLFTSSLYLAALIASFFASSVTRAFGRRNSMLGGGATFLAGAAINGSAKNIAMLIIGRILLGIGVGFANQSVPLYLSEMAPARLRGMLNIGFQLMITIGILIANLINYGTSNISGGWGWRVGLGLAAVPAVIITLGALILPDTPNSLVERGQTIRGSSDVQEEYDDLVAASDASKVVKHPWSTLSNKKYRPQLVMSFLIPMFQQLTGINMVMFYAPVLFKTIGFGDDASLMAAVITGLVNASATIVSILTVDRIGRRVLFLEGGVQMIIAQVVVGTLIGIKFGTSGQGDISKPYAIFVIRSAAQSITVSVNMFFTFVVAQVFLMMMCHMKFALFYFFGAWVLAMTIFVFFFVPETKNVPIEEMTQVWKRHWYWSKYMDDDDRDVEMAAGS</sequence>
<dbReference type="Pfam" id="PF00083">
    <property type="entry name" value="Sugar_tr"/>
    <property type="match status" value="2"/>
</dbReference>
<dbReference type="PANTHER" id="PTHR23500">
    <property type="entry name" value="SOLUTE CARRIER FAMILY 2, FACILITATED GLUCOSE TRANSPORTER"/>
    <property type="match status" value="1"/>
</dbReference>
<dbReference type="InterPro" id="IPR005829">
    <property type="entry name" value="Sugar_transporter_CS"/>
</dbReference>
<evidence type="ECO:0000256" key="10">
    <source>
        <dbReference type="SAM" id="Phobius"/>
    </source>
</evidence>
<dbReference type="InterPro" id="IPR045262">
    <property type="entry name" value="STP/PLT_plant"/>
</dbReference>
<evidence type="ECO:0000256" key="4">
    <source>
        <dbReference type="ARBA" id="ARBA00022597"/>
    </source>
</evidence>
<dbReference type="InterPro" id="IPR005828">
    <property type="entry name" value="MFS_sugar_transport-like"/>
</dbReference>
<dbReference type="PROSITE" id="PS00216">
    <property type="entry name" value="SUGAR_TRANSPORT_1"/>
    <property type="match status" value="1"/>
</dbReference>
<evidence type="ECO:0000256" key="8">
    <source>
        <dbReference type="ARBA" id="ARBA00023136"/>
    </source>
</evidence>
<dbReference type="GO" id="GO:0015293">
    <property type="term" value="F:symporter activity"/>
    <property type="evidence" value="ECO:0007669"/>
    <property type="project" value="UniProtKB-KW"/>
</dbReference>